<dbReference type="AlphaFoldDB" id="E3NIP8"/>
<dbReference type="OrthoDB" id="5905777at2759"/>
<reference evidence="1" key="1">
    <citation type="submission" date="2007-07" db="EMBL/GenBank/DDBJ databases">
        <title>PCAP assembly of the Caenorhabditis remanei genome.</title>
        <authorList>
            <consortium name="The Caenorhabditis remanei Sequencing Consortium"/>
            <person name="Wilson R.K."/>
        </authorList>
    </citation>
    <scope>NUCLEOTIDE SEQUENCE [LARGE SCALE GENOMIC DNA]</scope>
    <source>
        <strain evidence="1">PB4641</strain>
    </source>
</reference>
<protein>
    <submittedName>
        <fullName evidence="1">Uncharacterized protein</fullName>
    </submittedName>
</protein>
<dbReference type="OMA" id="WIFIICE"/>
<dbReference type="Proteomes" id="UP000008281">
    <property type="component" value="Unassembled WGS sequence"/>
</dbReference>
<proteinExistence type="predicted"/>
<sequence>MGPNEQGFIHQQRFSLKRTSFKIERKNKMLGLQVKTQSFIQAGTVIAEFTGESVDISRKFLDATAERSVHYSLFKDGSTSVSNVPQTGQFVLKAPHNTIVQLGSRRFTGRHEKHEAIQINVKEKMSHMNHEDIRKLTENLKAQGKDISEFEELLLHDSVMDVGFIDSTLHWLRTKFYWIFIICEAVLVSIVVFFVLAYCCFCWCFVRKGTKTNNLSDVV</sequence>
<accession>E3NIP8</accession>
<organism evidence="2">
    <name type="scientific">Caenorhabditis remanei</name>
    <name type="common">Caenorhabditis vulgaris</name>
    <dbReference type="NCBI Taxonomy" id="31234"/>
    <lineage>
        <taxon>Eukaryota</taxon>
        <taxon>Metazoa</taxon>
        <taxon>Ecdysozoa</taxon>
        <taxon>Nematoda</taxon>
        <taxon>Chromadorea</taxon>
        <taxon>Rhabditida</taxon>
        <taxon>Rhabditina</taxon>
        <taxon>Rhabditomorpha</taxon>
        <taxon>Rhabditoidea</taxon>
        <taxon>Rhabditidae</taxon>
        <taxon>Peloderinae</taxon>
        <taxon>Caenorhabditis</taxon>
    </lineage>
</organism>
<keyword evidence="2" id="KW-1185">Reference proteome</keyword>
<name>E3NIP8_CAERE</name>
<evidence type="ECO:0000313" key="1">
    <source>
        <dbReference type="EMBL" id="EFO99295.1"/>
    </source>
</evidence>
<dbReference type="EMBL" id="DS268710">
    <property type="protein sequence ID" value="EFO99295.1"/>
    <property type="molecule type" value="Genomic_DNA"/>
</dbReference>
<dbReference type="HOGENOM" id="CLU_1262585_0_0_1"/>
<gene>
    <name evidence="1" type="ORF">CRE_15011</name>
</gene>
<evidence type="ECO:0000313" key="2">
    <source>
        <dbReference type="Proteomes" id="UP000008281"/>
    </source>
</evidence>
<dbReference type="eggNOG" id="ENOG502QQEE">
    <property type="taxonomic scope" value="Eukaryota"/>
</dbReference>